<name>E4YM01_OIKDI</name>
<dbReference type="AlphaFoldDB" id="E4YM01"/>
<reference evidence="1" key="1">
    <citation type="journal article" date="2010" name="Science">
        <title>Plasticity of animal genome architecture unmasked by rapid evolution of a pelagic tunicate.</title>
        <authorList>
            <person name="Denoeud F."/>
            <person name="Henriet S."/>
            <person name="Mungpakdee S."/>
            <person name="Aury J.M."/>
            <person name="Da Silva C."/>
            <person name="Brinkmann H."/>
            <person name="Mikhaleva J."/>
            <person name="Olsen L.C."/>
            <person name="Jubin C."/>
            <person name="Canestro C."/>
            <person name="Bouquet J.M."/>
            <person name="Danks G."/>
            <person name="Poulain J."/>
            <person name="Campsteijn C."/>
            <person name="Adamski M."/>
            <person name="Cross I."/>
            <person name="Yadetie F."/>
            <person name="Muffato M."/>
            <person name="Louis A."/>
            <person name="Butcher S."/>
            <person name="Tsagkogeorga G."/>
            <person name="Konrad A."/>
            <person name="Singh S."/>
            <person name="Jensen M.F."/>
            <person name="Cong E.H."/>
            <person name="Eikeseth-Otteraa H."/>
            <person name="Noel B."/>
            <person name="Anthouard V."/>
            <person name="Porcel B.M."/>
            <person name="Kachouri-Lafond R."/>
            <person name="Nishino A."/>
            <person name="Ugolini M."/>
            <person name="Chourrout P."/>
            <person name="Nishida H."/>
            <person name="Aasland R."/>
            <person name="Huzurbazar S."/>
            <person name="Westhof E."/>
            <person name="Delsuc F."/>
            <person name="Lehrach H."/>
            <person name="Reinhardt R."/>
            <person name="Weissenbach J."/>
            <person name="Roy S.W."/>
            <person name="Artiguenave F."/>
            <person name="Postlethwait J.H."/>
            <person name="Manak J.R."/>
            <person name="Thompson E.M."/>
            <person name="Jaillon O."/>
            <person name="Du Pasquier L."/>
            <person name="Boudinot P."/>
            <person name="Liberles D.A."/>
            <person name="Volff J.N."/>
            <person name="Philippe H."/>
            <person name="Lenhard B."/>
            <person name="Roest Crollius H."/>
            <person name="Wincker P."/>
            <person name="Chourrout D."/>
        </authorList>
    </citation>
    <scope>NUCLEOTIDE SEQUENCE [LARGE SCALE GENOMIC DNA]</scope>
</reference>
<evidence type="ECO:0000313" key="1">
    <source>
        <dbReference type="EMBL" id="CBY36512.1"/>
    </source>
</evidence>
<proteinExistence type="predicted"/>
<dbReference type="EMBL" id="FN654791">
    <property type="protein sequence ID" value="CBY36512.1"/>
    <property type="molecule type" value="Genomic_DNA"/>
</dbReference>
<organism evidence="1">
    <name type="scientific">Oikopleura dioica</name>
    <name type="common">Tunicate</name>
    <dbReference type="NCBI Taxonomy" id="34765"/>
    <lineage>
        <taxon>Eukaryota</taxon>
        <taxon>Metazoa</taxon>
        <taxon>Chordata</taxon>
        <taxon>Tunicata</taxon>
        <taxon>Appendicularia</taxon>
        <taxon>Copelata</taxon>
        <taxon>Oikopleuridae</taxon>
        <taxon>Oikopleura</taxon>
    </lineage>
</organism>
<accession>E4YM01</accession>
<sequence length="139" mass="15977">GGPAPPRPQCPHCGLRVFFNTGCKCNFHDRKRFKRSIQKEATFGFRIKRGLEKSLKMMLFLIYAIGVLGQTCEETDKIKKWQAVRELDESLLQRITFAAKFYQKSISYAEIGDSLKSSNFRTAYKKSLGHLENAFENAF</sequence>
<feature type="non-terminal residue" evidence="1">
    <location>
        <position position="1"/>
    </location>
</feature>
<gene>
    <name evidence="1" type="ORF">GSOID_T00029521001</name>
</gene>
<dbReference type="Proteomes" id="UP000011014">
    <property type="component" value="Unassembled WGS sequence"/>
</dbReference>
<protein>
    <submittedName>
        <fullName evidence="1">Uncharacterized protein</fullName>
    </submittedName>
</protein>